<dbReference type="InterPro" id="IPR051043">
    <property type="entry name" value="Sulfatase_Mod_Factor_Kinase"/>
</dbReference>
<proteinExistence type="predicted"/>
<reference evidence="2 3" key="1">
    <citation type="submission" date="2016-10" db="EMBL/GenBank/DDBJ databases">
        <authorList>
            <person name="de Groot N.N."/>
        </authorList>
    </citation>
    <scope>NUCLEOTIDE SEQUENCE [LARGE SCALE GENOMIC DNA]</scope>
    <source>
        <strain evidence="2 3">DSM 15019</strain>
    </source>
</reference>
<evidence type="ECO:0000313" key="2">
    <source>
        <dbReference type="EMBL" id="SDT02731.1"/>
    </source>
</evidence>
<evidence type="ECO:0000259" key="1">
    <source>
        <dbReference type="Pfam" id="PF03781"/>
    </source>
</evidence>
<dbReference type="InterPro" id="IPR005532">
    <property type="entry name" value="SUMF_dom"/>
</dbReference>
<dbReference type="SUPFAM" id="SSF56436">
    <property type="entry name" value="C-type lectin-like"/>
    <property type="match status" value="1"/>
</dbReference>
<dbReference type="PANTHER" id="PTHR23150:SF19">
    <property type="entry name" value="FORMYLGLYCINE-GENERATING ENZYME"/>
    <property type="match status" value="1"/>
</dbReference>
<dbReference type="Proteomes" id="UP000182126">
    <property type="component" value="Chromosome I"/>
</dbReference>
<organism evidence="2 3">
    <name type="scientific">Microbacterium paraoxydans</name>
    <dbReference type="NCBI Taxonomy" id="199592"/>
    <lineage>
        <taxon>Bacteria</taxon>
        <taxon>Bacillati</taxon>
        <taxon>Actinomycetota</taxon>
        <taxon>Actinomycetes</taxon>
        <taxon>Micrococcales</taxon>
        <taxon>Microbacteriaceae</taxon>
        <taxon>Microbacterium</taxon>
    </lineage>
</organism>
<dbReference type="Gene3D" id="3.90.1580.10">
    <property type="entry name" value="paralog of FGE (formylglycine-generating enzyme)"/>
    <property type="match status" value="1"/>
</dbReference>
<evidence type="ECO:0000313" key="3">
    <source>
        <dbReference type="Proteomes" id="UP000182126"/>
    </source>
</evidence>
<dbReference type="InterPro" id="IPR042095">
    <property type="entry name" value="SUMF_sf"/>
</dbReference>
<dbReference type="GeneID" id="36299589"/>
<dbReference type="Pfam" id="PF03781">
    <property type="entry name" value="FGE-sulfatase"/>
    <property type="match status" value="1"/>
</dbReference>
<dbReference type="GO" id="GO:0120147">
    <property type="term" value="F:formylglycine-generating oxidase activity"/>
    <property type="evidence" value="ECO:0007669"/>
    <property type="project" value="TreeGrafter"/>
</dbReference>
<protein>
    <submittedName>
        <fullName evidence="2">Formylglycine-generating enzyme, required for sulfatase activity, contains SUMF1/FGE domain</fullName>
    </submittedName>
</protein>
<accession>A0A1H1X0V3</accession>
<dbReference type="eggNOG" id="COG1262">
    <property type="taxonomic scope" value="Bacteria"/>
</dbReference>
<dbReference type="PANTHER" id="PTHR23150">
    <property type="entry name" value="SULFATASE MODIFYING FACTOR 1, 2"/>
    <property type="match status" value="1"/>
</dbReference>
<dbReference type="RefSeq" id="WP_370670651.1">
    <property type="nucleotide sequence ID" value="NZ_LT629770.1"/>
</dbReference>
<dbReference type="InterPro" id="IPR016187">
    <property type="entry name" value="CTDL_fold"/>
</dbReference>
<name>A0A1H1X0V3_9MICO</name>
<dbReference type="EMBL" id="LT629770">
    <property type="protein sequence ID" value="SDT02731.1"/>
    <property type="molecule type" value="Genomic_DNA"/>
</dbReference>
<sequence length="294" mass="32519">MIEVPGGTLLMGSDEFYPEEGPVHERRVKAFALDQHPVTNRQYAAFVEDTGYITIAERPMDPADYPGVHPDDLVPGAMVFTPTRGPVDLRDWRQWWRWEPGASWRQPFGPASSIDDRLDHPVVQVAYPDAVAYASWAGRRLPTEAEWEWAARGGLVGARFAWGEETKPGGTLMADTWQGAFPYRNDGADGWIGTAPVASFPVNGYGLHDMIGNVWEWTADYWTHRHVPPGAVGVEAGHRASLLSSEPGSPIPRRVLKGGSHLCAPEYCLRYRPAARSAQAEDTAMTHIGFRCAL</sequence>
<dbReference type="AlphaFoldDB" id="A0A1H1X0V3"/>
<gene>
    <name evidence="2" type="ORF">SAMN04489809_3311</name>
</gene>
<feature type="domain" description="Sulfatase-modifying factor enzyme-like" evidence="1">
    <location>
        <begin position="1"/>
        <end position="293"/>
    </location>
</feature>